<protein>
    <recommendedName>
        <fullName evidence="3">Phosphatidylethanolamine-binding protein</fullName>
    </recommendedName>
</protein>
<dbReference type="RefSeq" id="WP_012676520.1">
    <property type="nucleotide sequence ID" value="NC_012440.1"/>
</dbReference>
<dbReference type="PANTHER" id="PTHR30289:SF1">
    <property type="entry name" value="PEBP (PHOSPHATIDYLETHANOLAMINE-BINDING PROTEIN) FAMILY PROTEIN"/>
    <property type="match status" value="1"/>
</dbReference>
<dbReference type="PANTHER" id="PTHR30289">
    <property type="entry name" value="UNCHARACTERIZED PROTEIN YBCL-RELATED"/>
    <property type="match status" value="1"/>
</dbReference>
<dbReference type="SUPFAM" id="SSF49777">
    <property type="entry name" value="PEBP-like"/>
    <property type="match status" value="1"/>
</dbReference>
<evidence type="ECO:0000313" key="2">
    <source>
        <dbReference type="Proteomes" id="UP000001366"/>
    </source>
</evidence>
<accession>C0QPT6</accession>
<dbReference type="HOGENOM" id="CLU_083918_3_2_0"/>
<dbReference type="PaxDb" id="123214-PERMA_0895"/>
<name>C0QPT6_PERMH</name>
<dbReference type="Gene3D" id="3.90.280.10">
    <property type="entry name" value="PEBP-like"/>
    <property type="match status" value="1"/>
</dbReference>
<sequence length="154" mass="17119">MEPIIVKSMSFDEGEPIPVDYTCDGMDISPEIVWDNVPEETKSFVLIMEDPDAPMGVFTHWVVYDIPSSLRLLPENFPKVPQIDGIKQGINDFGRIGYGGPCPPRGSTHRYVFNVYAISVVSLELPTGATKKIVEERMEGKILSKGKLTGIYGR</sequence>
<dbReference type="NCBIfam" id="TIGR00481">
    <property type="entry name" value="YbhB/YbcL family Raf kinase inhibitor-like protein"/>
    <property type="match status" value="1"/>
</dbReference>
<dbReference type="AlphaFoldDB" id="C0QPT6"/>
<dbReference type="InterPro" id="IPR036610">
    <property type="entry name" value="PEBP-like_sf"/>
</dbReference>
<dbReference type="CDD" id="cd00865">
    <property type="entry name" value="PEBP_bact_arch"/>
    <property type="match status" value="1"/>
</dbReference>
<dbReference type="KEGG" id="pmx:PERMA_0895"/>
<dbReference type="EMBL" id="CP001230">
    <property type="protein sequence ID" value="ACO04282.1"/>
    <property type="molecule type" value="Genomic_DNA"/>
</dbReference>
<dbReference type="STRING" id="123214.PERMA_0895"/>
<reference evidence="1 2" key="1">
    <citation type="journal article" date="2009" name="J. Bacteriol.">
        <title>Complete and draft genome sequences of six members of the Aquificales.</title>
        <authorList>
            <person name="Reysenbach A.L."/>
            <person name="Hamamura N."/>
            <person name="Podar M."/>
            <person name="Griffiths E."/>
            <person name="Ferreira S."/>
            <person name="Hochstein R."/>
            <person name="Heidelberg J."/>
            <person name="Johnson J."/>
            <person name="Mead D."/>
            <person name="Pohorille A."/>
            <person name="Sarmiento M."/>
            <person name="Schweighofer K."/>
            <person name="Seshadri R."/>
            <person name="Voytek M.A."/>
        </authorList>
    </citation>
    <scope>NUCLEOTIDE SEQUENCE [LARGE SCALE GENOMIC DNA]</scope>
    <source>
        <strain evidence="2">DSM 14350 / EX-H1</strain>
    </source>
</reference>
<dbReference type="eggNOG" id="COG1881">
    <property type="taxonomic scope" value="Bacteria"/>
</dbReference>
<keyword evidence="2" id="KW-1185">Reference proteome</keyword>
<dbReference type="InterPro" id="IPR005247">
    <property type="entry name" value="YbhB_YbcL/LppC-like"/>
</dbReference>
<dbReference type="Proteomes" id="UP000001366">
    <property type="component" value="Chromosome"/>
</dbReference>
<evidence type="ECO:0008006" key="3">
    <source>
        <dbReference type="Google" id="ProtNLM"/>
    </source>
</evidence>
<dbReference type="InterPro" id="IPR008914">
    <property type="entry name" value="PEBP"/>
</dbReference>
<proteinExistence type="predicted"/>
<dbReference type="Pfam" id="PF01161">
    <property type="entry name" value="PBP"/>
    <property type="match status" value="1"/>
</dbReference>
<gene>
    <name evidence="1" type="ordered locus">PERMA_0895</name>
</gene>
<dbReference type="OrthoDB" id="9797506at2"/>
<organism evidence="1 2">
    <name type="scientific">Persephonella marina (strain DSM 14350 / EX-H1)</name>
    <dbReference type="NCBI Taxonomy" id="123214"/>
    <lineage>
        <taxon>Bacteria</taxon>
        <taxon>Pseudomonadati</taxon>
        <taxon>Aquificota</taxon>
        <taxon>Aquificia</taxon>
        <taxon>Aquificales</taxon>
        <taxon>Hydrogenothermaceae</taxon>
        <taxon>Persephonella</taxon>
    </lineage>
</organism>
<evidence type="ECO:0000313" key="1">
    <source>
        <dbReference type="EMBL" id="ACO04282.1"/>
    </source>
</evidence>